<sequence>MAKLNNLDALDGATDRTNNTIAAPAESEKVAHQNDAGTQPPATEASRGAVARVSNRSAWYRALGIAEPMMSALSSSPGILSSETHFAQSAEQLSKAVYSVAEILKEQQVPPVVAMMVAAPLCAASWQIQVEKGQKAPSIDAQNIANVAIRFNEAMGDAEFPVRQLPYIARILVEDPAAPSLFGTNFKDTLRGMSGVTLTESAERGYTEATALAEAHEYFLARLSAFRPERIGEAVHASREYMIPTDGKNREGWHTLVFWGDTAKDERAKEMLGLALATQIAIGENWYNEVQKKNPELCQILVKMSREDNTRLVATAARQYADRVEYGGAHPDLEDTEKLASVMSTAMREGMTVFHNARANIFTATENMLEKKHPKALASKDENLLRAAMEAENWGDRVKAAYQSAKTLREGIFSGIHEGVSAMDLSVSMKIRAAVGAAVAPLLKPANTSILAKAFPSITKDATPDQACATVVDWGEVAVRTIADATVNVIDIPKLDREKMQGRVEKVLQEVLEHTDVVSRCAKQGHAADIFPEMVKELRTVIQTTAGMLPGSVREACIESLQQSLSDAEQQLCQMFHAGVTPLQGTVSSQRGPENALPNEAAQQSQETVSTQRPASGEEAA</sequence>
<organism evidence="2 3">
    <name type="scientific">Acidithiobacillus sulfurivorans</name>
    <dbReference type="NCBI Taxonomy" id="1958756"/>
    <lineage>
        <taxon>Bacteria</taxon>
        <taxon>Pseudomonadati</taxon>
        <taxon>Pseudomonadota</taxon>
        <taxon>Acidithiobacillia</taxon>
        <taxon>Acidithiobacillales</taxon>
        <taxon>Acidithiobacillaceae</taxon>
        <taxon>Acidithiobacillus</taxon>
    </lineage>
</organism>
<dbReference type="EMBL" id="JAAOMP010000064">
    <property type="protein sequence ID" value="MBU2759653.1"/>
    <property type="molecule type" value="Genomic_DNA"/>
</dbReference>
<gene>
    <name evidence="2" type="ORF">HAP95_05730</name>
</gene>
<evidence type="ECO:0000313" key="2">
    <source>
        <dbReference type="EMBL" id="MBU2759653.1"/>
    </source>
</evidence>
<dbReference type="RefSeq" id="WP_215880894.1">
    <property type="nucleotide sequence ID" value="NZ_JAAOMP010000064.1"/>
</dbReference>
<feature type="region of interest" description="Disordered" evidence="1">
    <location>
        <begin position="584"/>
        <end position="621"/>
    </location>
</feature>
<evidence type="ECO:0000256" key="1">
    <source>
        <dbReference type="SAM" id="MobiDB-lite"/>
    </source>
</evidence>
<keyword evidence="3" id="KW-1185">Reference proteome</keyword>
<protein>
    <submittedName>
        <fullName evidence="2">Uncharacterized protein</fullName>
    </submittedName>
</protein>
<dbReference type="Proteomes" id="UP000755654">
    <property type="component" value="Unassembled WGS sequence"/>
</dbReference>
<feature type="region of interest" description="Disordered" evidence="1">
    <location>
        <begin position="24"/>
        <end position="49"/>
    </location>
</feature>
<reference evidence="2 3" key="1">
    <citation type="journal article" date="2021" name="ISME J.">
        <title>Genomic evolution of the class Acidithiobacillia: deep-branching Proteobacteria living in extreme acidic conditions.</title>
        <authorList>
            <person name="Moya-Beltran A."/>
            <person name="Beard S."/>
            <person name="Rojas-Villalobos C."/>
            <person name="Issotta F."/>
            <person name="Gallardo Y."/>
            <person name="Ulloa R."/>
            <person name="Giaveno A."/>
            <person name="Degli Esposti M."/>
            <person name="Johnson D.B."/>
            <person name="Quatrini R."/>
        </authorList>
    </citation>
    <scope>NUCLEOTIDE SEQUENCE [LARGE SCALE GENOMIC DNA]</scope>
    <source>
        <strain evidence="2 3">RW2</strain>
    </source>
</reference>
<evidence type="ECO:0000313" key="3">
    <source>
        <dbReference type="Proteomes" id="UP000755654"/>
    </source>
</evidence>
<proteinExistence type="predicted"/>
<name>A0ABS5ZWQ0_9PROT</name>
<feature type="compositionally biased region" description="Polar residues" evidence="1">
    <location>
        <begin position="601"/>
        <end position="614"/>
    </location>
</feature>
<comment type="caution">
    <text evidence="2">The sequence shown here is derived from an EMBL/GenBank/DDBJ whole genome shotgun (WGS) entry which is preliminary data.</text>
</comment>
<accession>A0ABS5ZWQ0</accession>